<accession>A0A1M6MSQ8</accession>
<evidence type="ECO:0000259" key="8">
    <source>
        <dbReference type="Pfam" id="PF05270"/>
    </source>
</evidence>
<feature type="signal peptide" evidence="5">
    <location>
        <begin position="1"/>
        <end position="47"/>
    </location>
</feature>
<keyword evidence="5" id="KW-0732">Signal</keyword>
<dbReference type="InterPro" id="IPR007934">
    <property type="entry name" value="AbfB_ABD"/>
</dbReference>
<dbReference type="RefSeq" id="WP_073380467.1">
    <property type="nucleotide sequence ID" value="NZ_FQZK01000010.1"/>
</dbReference>
<feature type="domain" description="Glycoside hydrolase family 2 immunoglobulin-like beta-sandwich" evidence="6">
    <location>
        <begin position="245"/>
        <end position="338"/>
    </location>
</feature>
<keyword evidence="10" id="KW-1185">Reference proteome</keyword>
<dbReference type="STRING" id="758803.SAMN05421803_110200"/>
<evidence type="ECO:0000256" key="2">
    <source>
        <dbReference type="ARBA" id="ARBA00022801"/>
    </source>
</evidence>
<feature type="domain" description="Glycosyl hydrolases family 2 sugar binding" evidence="7">
    <location>
        <begin position="120"/>
        <end position="210"/>
    </location>
</feature>
<proteinExistence type="inferred from homology"/>
<dbReference type="GO" id="GO:0046556">
    <property type="term" value="F:alpha-L-arabinofuranosidase activity"/>
    <property type="evidence" value="ECO:0007669"/>
    <property type="project" value="InterPro"/>
</dbReference>
<dbReference type="CDD" id="cd23399">
    <property type="entry name" value="beta-trefoil_ABD_ABFB"/>
    <property type="match status" value="1"/>
</dbReference>
<evidence type="ECO:0000313" key="10">
    <source>
        <dbReference type="Proteomes" id="UP000184452"/>
    </source>
</evidence>
<gene>
    <name evidence="9" type="ORF">SAMN05421803_110200</name>
</gene>
<evidence type="ECO:0000256" key="3">
    <source>
        <dbReference type="ARBA" id="ARBA00023295"/>
    </source>
</evidence>
<keyword evidence="3" id="KW-0326">Glycosidase</keyword>
<dbReference type="GO" id="GO:0046373">
    <property type="term" value="P:L-arabinose metabolic process"/>
    <property type="evidence" value="ECO:0007669"/>
    <property type="project" value="InterPro"/>
</dbReference>
<dbReference type="PANTHER" id="PTHR42732:SF2">
    <property type="entry name" value="BETA-MANNOSIDASE"/>
    <property type="match status" value="1"/>
</dbReference>
<dbReference type="Gene3D" id="3.20.20.80">
    <property type="entry name" value="Glycosidases"/>
    <property type="match status" value="1"/>
</dbReference>
<protein>
    <submittedName>
        <fullName evidence="9">Glycosyl hydrolases family 2</fullName>
    </submittedName>
</protein>
<feature type="region of interest" description="Disordered" evidence="4">
    <location>
        <begin position="58"/>
        <end position="80"/>
    </location>
</feature>
<dbReference type="EMBL" id="FQZK01000010">
    <property type="protein sequence ID" value="SHJ86497.1"/>
    <property type="molecule type" value="Genomic_DNA"/>
</dbReference>
<dbReference type="InterPro" id="IPR017853">
    <property type="entry name" value="GH"/>
</dbReference>
<dbReference type="InterPro" id="IPR036156">
    <property type="entry name" value="Beta-gal/glucu_dom_sf"/>
</dbReference>
<dbReference type="AlphaFoldDB" id="A0A1M6MSQ8"/>
<dbReference type="SUPFAM" id="SSF49303">
    <property type="entry name" value="beta-Galactosidase/glucuronidase domain"/>
    <property type="match status" value="1"/>
</dbReference>
<feature type="domain" description="Alpha-L-arabinofuranosidase B arabinose-binding" evidence="8">
    <location>
        <begin position="635"/>
        <end position="777"/>
    </location>
</feature>
<dbReference type="Proteomes" id="UP000184452">
    <property type="component" value="Unassembled WGS sequence"/>
</dbReference>
<dbReference type="InterPro" id="IPR036195">
    <property type="entry name" value="AbfB_ABD_sf"/>
</dbReference>
<dbReference type="Pfam" id="PF05270">
    <property type="entry name" value="AbfB"/>
    <property type="match status" value="1"/>
</dbReference>
<dbReference type="Pfam" id="PF00703">
    <property type="entry name" value="Glyco_hydro_2"/>
    <property type="match status" value="1"/>
</dbReference>
<feature type="region of interest" description="Disordered" evidence="4">
    <location>
        <begin position="1"/>
        <end position="27"/>
    </location>
</feature>
<evidence type="ECO:0000259" key="6">
    <source>
        <dbReference type="Pfam" id="PF00703"/>
    </source>
</evidence>
<dbReference type="SUPFAM" id="SSF49785">
    <property type="entry name" value="Galactose-binding domain-like"/>
    <property type="match status" value="1"/>
</dbReference>
<evidence type="ECO:0000256" key="1">
    <source>
        <dbReference type="ARBA" id="ARBA00007401"/>
    </source>
</evidence>
<evidence type="ECO:0000256" key="5">
    <source>
        <dbReference type="SAM" id="SignalP"/>
    </source>
</evidence>
<evidence type="ECO:0000256" key="4">
    <source>
        <dbReference type="SAM" id="MobiDB-lite"/>
    </source>
</evidence>
<evidence type="ECO:0000259" key="7">
    <source>
        <dbReference type="Pfam" id="PF02837"/>
    </source>
</evidence>
<dbReference type="PANTHER" id="PTHR42732">
    <property type="entry name" value="BETA-GALACTOSIDASE"/>
    <property type="match status" value="1"/>
</dbReference>
<reference evidence="9 10" key="1">
    <citation type="submission" date="2016-11" db="EMBL/GenBank/DDBJ databases">
        <authorList>
            <person name="Jaros S."/>
            <person name="Januszkiewicz K."/>
            <person name="Wedrychowicz H."/>
        </authorList>
    </citation>
    <scope>NUCLEOTIDE SEQUENCE [LARGE SCALE GENOMIC DNA]</scope>
    <source>
        <strain evidence="9 10">CGMCC 4.5723</strain>
    </source>
</reference>
<dbReference type="Gene3D" id="2.60.120.260">
    <property type="entry name" value="Galactose-binding domain-like"/>
    <property type="match status" value="1"/>
</dbReference>
<dbReference type="OrthoDB" id="9762066at2"/>
<dbReference type="SUPFAM" id="SSF51445">
    <property type="entry name" value="(Trans)glycosidases"/>
    <property type="match status" value="1"/>
</dbReference>
<name>A0A1M6MSQ8_9ACTN</name>
<sequence length="783" mass="85033">MHGRPPVPPSSDRRTPEPPSAPARRSPLARWGAVVTALLLVPAAALAATAASAPSAGAEAAPLETPWTAEVSPDNALPEYPRPQMVREDWLNLNGTWEWEPASAGQAPPLGEALDREVLVPYPVESALSGVQEKHERMWYRRSFEVPADWDGSRVLLNFGAVDWEATVWVNGAEVGVHTGGYDKFSFDITDHLAAGGNEIVVGVYDPTDGGGQPVGKQRDEPSGIFYTSYSGIWQTVWLEPVSPAHVTRLDVTPDVPGEQVEVVVNAAGAEGATARVDVRDGDTVVGTASGPAGSAITVPVPDPRLWSPDDPFLYDLDVSLERDGETVDEVEGYTGMRSITTGEVDGVLRPLLNGEYVFQVGTLDQGYWPDGISTAPTDEALRFDLQAHLDLGYNTVRKHVKVEPDRWYHWADVLGLIVWQDMPNMAHEPSAADREQFEAELHEMIDEHRSFPSITHWIPFNEGWGQYDGARITDEVKDADPSRLVTGASGWHDTGNGDAVDSHIYVGPGNPVPASDTRISVLGEFGGYGLRTEGHEWSPGDGFGYEMLSDSGSLTTRYTGLMAGVQRLERTHGLSAAIYTEITDVENELNGMWTYDRRVLKVDAAAVAAAHADLVAGDPVGGREDLETGGFHSLRVTTPGHGDRYLRHREGLAHTEPVDDSGSDVLKADATWRIVPGLADGSCVSFESRNFPGEHLRHKDSRVGREASDGGTLFAEDATWCPVPGLSGQGVSFRSYNYPAEYLRHYDGELWLSGAGGVTEPYETSDRYAEDVTWAVEDPWAP</sequence>
<dbReference type="SUPFAM" id="SSF110221">
    <property type="entry name" value="AbfB domain"/>
    <property type="match status" value="1"/>
</dbReference>
<dbReference type="InterPro" id="IPR006104">
    <property type="entry name" value="Glyco_hydro_2_N"/>
</dbReference>
<dbReference type="InterPro" id="IPR051913">
    <property type="entry name" value="GH2_Domain-Containing"/>
</dbReference>
<feature type="chain" id="PRO_5012906686" evidence="5">
    <location>
        <begin position="48"/>
        <end position="783"/>
    </location>
</feature>
<comment type="similarity">
    <text evidence="1">Belongs to the glycosyl hydrolase 2 family.</text>
</comment>
<dbReference type="Gene3D" id="2.60.40.10">
    <property type="entry name" value="Immunoglobulins"/>
    <property type="match status" value="1"/>
</dbReference>
<dbReference type="Gene3D" id="2.80.10.50">
    <property type="match status" value="1"/>
</dbReference>
<dbReference type="InterPro" id="IPR006102">
    <property type="entry name" value="Ig-like_GH2"/>
</dbReference>
<organism evidence="9 10">
    <name type="scientific">Nocardiopsis flavescens</name>
    <dbReference type="NCBI Taxonomy" id="758803"/>
    <lineage>
        <taxon>Bacteria</taxon>
        <taxon>Bacillati</taxon>
        <taxon>Actinomycetota</taxon>
        <taxon>Actinomycetes</taxon>
        <taxon>Streptosporangiales</taxon>
        <taxon>Nocardiopsidaceae</taxon>
        <taxon>Nocardiopsis</taxon>
    </lineage>
</organism>
<dbReference type="Pfam" id="PF02837">
    <property type="entry name" value="Glyco_hydro_2_N"/>
    <property type="match status" value="1"/>
</dbReference>
<evidence type="ECO:0000313" key="9">
    <source>
        <dbReference type="EMBL" id="SHJ86497.1"/>
    </source>
</evidence>
<dbReference type="InterPro" id="IPR013783">
    <property type="entry name" value="Ig-like_fold"/>
</dbReference>
<keyword evidence="2 9" id="KW-0378">Hydrolase</keyword>
<dbReference type="InterPro" id="IPR008979">
    <property type="entry name" value="Galactose-bd-like_sf"/>
</dbReference>